<dbReference type="InterPro" id="IPR000014">
    <property type="entry name" value="PAS"/>
</dbReference>
<evidence type="ECO:0000313" key="4">
    <source>
        <dbReference type="Proteomes" id="UP001595279"/>
    </source>
</evidence>
<dbReference type="Gene3D" id="3.30.450.20">
    <property type="entry name" value="PAS domain"/>
    <property type="match status" value="1"/>
</dbReference>
<gene>
    <name evidence="3" type="ORF">ACFOGI_01100</name>
</gene>
<keyword evidence="4" id="KW-1185">Reference proteome</keyword>
<dbReference type="Pfam" id="PF08447">
    <property type="entry name" value="PAS_3"/>
    <property type="match status" value="1"/>
</dbReference>
<evidence type="ECO:0000313" key="3">
    <source>
        <dbReference type="EMBL" id="MFC3038847.1"/>
    </source>
</evidence>
<dbReference type="EMBL" id="JBHRSA010000004">
    <property type="protein sequence ID" value="MFC3038847.1"/>
    <property type="molecule type" value="Genomic_DNA"/>
</dbReference>
<comment type="caution">
    <text evidence="3">The sequence shown here is derived from an EMBL/GenBank/DDBJ whole genome shotgun (WGS) entry which is preliminary data.</text>
</comment>
<feature type="compositionally biased region" description="Basic and acidic residues" evidence="1">
    <location>
        <begin position="76"/>
        <end position="86"/>
    </location>
</feature>
<dbReference type="RefSeq" id="WP_390268047.1">
    <property type="nucleotide sequence ID" value="NZ_JBHRSA010000004.1"/>
</dbReference>
<dbReference type="Proteomes" id="UP001595279">
    <property type="component" value="Unassembled WGS sequence"/>
</dbReference>
<dbReference type="SUPFAM" id="SSF55785">
    <property type="entry name" value="PYP-like sensor domain (PAS domain)"/>
    <property type="match status" value="1"/>
</dbReference>
<dbReference type="PROSITE" id="PS50112">
    <property type="entry name" value="PAS"/>
    <property type="match status" value="1"/>
</dbReference>
<evidence type="ECO:0000256" key="1">
    <source>
        <dbReference type="SAM" id="MobiDB-lite"/>
    </source>
</evidence>
<feature type="region of interest" description="Disordered" evidence="1">
    <location>
        <begin position="76"/>
        <end position="95"/>
    </location>
</feature>
<sequence>MIIVWDEGGNARYISKSFEKMLGYDLSQVRTLKWHELVSPQGASFIKNTVDKAAEHSQTFTASLLHTNGEYIRSECNLKKNRRPNDRQPFLRQHL</sequence>
<proteinExistence type="predicted"/>
<protein>
    <submittedName>
        <fullName evidence="3">PAS domain-containing protein</fullName>
    </submittedName>
</protein>
<dbReference type="CDD" id="cd00130">
    <property type="entry name" value="PAS"/>
    <property type="match status" value="1"/>
</dbReference>
<name>A0ABV7CRA9_9BACI</name>
<evidence type="ECO:0000259" key="2">
    <source>
        <dbReference type="PROSITE" id="PS50112"/>
    </source>
</evidence>
<feature type="domain" description="PAS" evidence="2">
    <location>
        <begin position="1"/>
        <end position="57"/>
    </location>
</feature>
<accession>A0ABV7CRA9</accession>
<dbReference type="InterPro" id="IPR035965">
    <property type="entry name" value="PAS-like_dom_sf"/>
</dbReference>
<organism evidence="3 4">
    <name type="scientific">Virgibacillus xinjiangensis</name>
    <dbReference type="NCBI Taxonomy" id="393090"/>
    <lineage>
        <taxon>Bacteria</taxon>
        <taxon>Bacillati</taxon>
        <taxon>Bacillota</taxon>
        <taxon>Bacilli</taxon>
        <taxon>Bacillales</taxon>
        <taxon>Bacillaceae</taxon>
        <taxon>Virgibacillus</taxon>
    </lineage>
</organism>
<reference evidence="4" key="1">
    <citation type="journal article" date="2019" name="Int. J. Syst. Evol. Microbiol.">
        <title>The Global Catalogue of Microorganisms (GCM) 10K type strain sequencing project: providing services to taxonomists for standard genome sequencing and annotation.</title>
        <authorList>
            <consortium name="The Broad Institute Genomics Platform"/>
            <consortium name="The Broad Institute Genome Sequencing Center for Infectious Disease"/>
            <person name="Wu L."/>
            <person name="Ma J."/>
        </authorList>
    </citation>
    <scope>NUCLEOTIDE SEQUENCE [LARGE SCALE GENOMIC DNA]</scope>
    <source>
        <strain evidence="4">KCTC 13128</strain>
    </source>
</reference>
<dbReference type="NCBIfam" id="TIGR00229">
    <property type="entry name" value="sensory_box"/>
    <property type="match status" value="1"/>
</dbReference>
<dbReference type="InterPro" id="IPR013655">
    <property type="entry name" value="PAS_fold_3"/>
</dbReference>